<keyword evidence="3" id="KW-1185">Reference proteome</keyword>
<dbReference type="SUPFAM" id="SSF88874">
    <property type="entry name" value="Receptor-binding domain of short tail fibre protein gp12"/>
    <property type="match status" value="1"/>
</dbReference>
<dbReference type="EMBL" id="RJTW01000003">
    <property type="protein sequence ID" value="ROH94931.1"/>
    <property type="molecule type" value="Genomic_DNA"/>
</dbReference>
<feature type="compositionally biased region" description="Polar residues" evidence="1">
    <location>
        <begin position="338"/>
        <end position="352"/>
    </location>
</feature>
<dbReference type="Proteomes" id="UP000281899">
    <property type="component" value="Unassembled WGS sequence"/>
</dbReference>
<organism evidence="2 3">
    <name type="scientific">Chryseobacterium cucumeris</name>
    <dbReference type="NCBI Taxonomy" id="1813611"/>
    <lineage>
        <taxon>Bacteria</taxon>
        <taxon>Pseudomonadati</taxon>
        <taxon>Bacteroidota</taxon>
        <taxon>Flavobacteriia</taxon>
        <taxon>Flavobacteriales</taxon>
        <taxon>Weeksellaceae</taxon>
        <taxon>Chryseobacterium group</taxon>
        <taxon>Chryseobacterium</taxon>
    </lineage>
</organism>
<reference evidence="2 3" key="1">
    <citation type="submission" date="2018-11" db="EMBL/GenBank/DDBJ databases">
        <title>Proposal to divide the Flavobacteriaceae and reorganize its genera based on Amino Acid Identity values calculated from whole genome sequences.</title>
        <authorList>
            <person name="Nicholson A.C."/>
            <person name="Gulvik C.A."/>
            <person name="Whitney A.M."/>
            <person name="Humrighouse B.W."/>
            <person name="Bell M."/>
            <person name="Holmes B."/>
            <person name="Steigerwalt A."/>
            <person name="Villarma A."/>
            <person name="Sheth M."/>
            <person name="Batra D."/>
            <person name="Pryor J."/>
            <person name="Bernardet J.-F."/>
            <person name="Hugo C."/>
            <person name="Kampfer P."/>
            <person name="Newman J."/>
            <person name="Mcquiston J.R."/>
        </authorList>
    </citation>
    <scope>NUCLEOTIDE SEQUENCE [LARGE SCALE GENOMIC DNA]</scope>
    <source>
        <strain evidence="2 3">G0235</strain>
    </source>
</reference>
<protein>
    <recommendedName>
        <fullName evidence="4">Phage Tail Collar Domain</fullName>
    </recommendedName>
</protein>
<evidence type="ECO:0000313" key="3">
    <source>
        <dbReference type="Proteomes" id="UP000281899"/>
    </source>
</evidence>
<proteinExistence type="predicted"/>
<evidence type="ECO:0008006" key="4">
    <source>
        <dbReference type="Google" id="ProtNLM"/>
    </source>
</evidence>
<evidence type="ECO:0000256" key="1">
    <source>
        <dbReference type="SAM" id="MobiDB-lite"/>
    </source>
</evidence>
<name>A0ABX9X9H5_9FLAO</name>
<gene>
    <name evidence="2" type="ORF">EGI15_03490</name>
</gene>
<comment type="caution">
    <text evidence="2">The sequence shown here is derived from an EMBL/GenBank/DDBJ whole genome shotgun (WGS) entry which is preliminary data.</text>
</comment>
<sequence length="397" mass="44082">MEPNQCTKLLEGGIYTTLNVVKTGDFLYDLKKYYESEKFKDDFKTQKFSFGFEAIDPTSLVKNVLNLGASDDEIHNFQEKIKSLDTIMVSQSFFDSFSLHTPNKDIIEGYVKCLEVQNNKKGLSTVVQEGDEGITIYIFYNKISSTDPSPIVEDYKITNGIEISKSFNKGGILDDDNSITFKRNDPSKDIFFFLDTDKGPVNCLLNGLPSGFNKDFPVGTILCSYLSWEEFQEVTKNNLANPDKNWNSKYSKWAPCDGRKVDTTCGLARATQNLTNVPDLRGIFLRGNNAFDSNELGYGIPTVSENQKDPEGNRLRGSIQGDEIKEHDHQIVQQSFGGVTSTPRAVSANTSGADGDLDGSQVVSGYDKSTVPLVIAAAGGKETRPKNMAVNYYIRIN</sequence>
<accession>A0ABX9X9H5</accession>
<dbReference type="GeneID" id="301711723"/>
<feature type="region of interest" description="Disordered" evidence="1">
    <location>
        <begin position="338"/>
        <end position="361"/>
    </location>
</feature>
<dbReference type="RefSeq" id="WP_123277948.1">
    <property type="nucleotide sequence ID" value="NZ_JALRGU010000046.1"/>
</dbReference>
<evidence type="ECO:0000313" key="2">
    <source>
        <dbReference type="EMBL" id="ROH94931.1"/>
    </source>
</evidence>